<reference evidence="2" key="2">
    <citation type="journal article" date="2018" name="Mol. Plant Microbe Interact.">
        <title>Genome sequence resources for the wheat stripe rust pathogen (Puccinia striiformis f. sp. tritici) and the barley stripe rust pathogen (Puccinia striiformis f. sp. hordei).</title>
        <authorList>
            <person name="Xia C."/>
            <person name="Wang M."/>
            <person name="Yin C."/>
            <person name="Cornejo O.E."/>
            <person name="Hulbert S.H."/>
            <person name="Chen X."/>
        </authorList>
    </citation>
    <scope>NUCLEOTIDE SEQUENCE [LARGE SCALE GENOMIC DNA]</scope>
    <source>
        <strain evidence="2">93-210</strain>
    </source>
</reference>
<reference evidence="2" key="1">
    <citation type="journal article" date="2018" name="BMC Genomics">
        <title>Genomic insights into host adaptation between the wheat stripe rust pathogen (Puccinia striiformis f. sp. tritici) and the barley stripe rust pathogen (Puccinia striiformis f. sp. hordei).</title>
        <authorList>
            <person name="Xia C."/>
            <person name="Wang M."/>
            <person name="Yin C."/>
            <person name="Cornejo O.E."/>
            <person name="Hulbert S.H."/>
            <person name="Chen X."/>
        </authorList>
    </citation>
    <scope>NUCLEOTIDE SEQUENCE [LARGE SCALE GENOMIC DNA]</scope>
    <source>
        <strain evidence="2">93-210</strain>
    </source>
</reference>
<sequence>MIALTKQATLSNCFLEKSCAQLDLDHFAILRVKKRLAQRSVKSNGIGFDIFLIIQFTPTSK</sequence>
<name>A0ACC0DN31_9BASI</name>
<reference evidence="1 2" key="3">
    <citation type="journal article" date="2022" name="Microbiol. Spectr.">
        <title>Folding features and dynamics of 3D genome architecture in plant fungal pathogens.</title>
        <authorList>
            <person name="Xia C."/>
        </authorList>
    </citation>
    <scope>NUCLEOTIDE SEQUENCE [LARGE SCALE GENOMIC DNA]</scope>
    <source>
        <strain evidence="1 2">93-210</strain>
    </source>
</reference>
<evidence type="ECO:0000313" key="2">
    <source>
        <dbReference type="Proteomes" id="UP001060170"/>
    </source>
</evidence>
<proteinExistence type="predicted"/>
<organism evidence="1 2">
    <name type="scientific">Puccinia striiformis f. sp. tritici</name>
    <dbReference type="NCBI Taxonomy" id="168172"/>
    <lineage>
        <taxon>Eukaryota</taxon>
        <taxon>Fungi</taxon>
        <taxon>Dikarya</taxon>
        <taxon>Basidiomycota</taxon>
        <taxon>Pucciniomycotina</taxon>
        <taxon>Pucciniomycetes</taxon>
        <taxon>Pucciniales</taxon>
        <taxon>Pucciniaceae</taxon>
        <taxon>Puccinia</taxon>
    </lineage>
</organism>
<gene>
    <name evidence="1" type="ORF">MJO28_016470</name>
</gene>
<accession>A0ACC0DN31</accession>
<comment type="caution">
    <text evidence="1">The sequence shown here is derived from an EMBL/GenBank/DDBJ whole genome shotgun (WGS) entry which is preliminary data.</text>
</comment>
<evidence type="ECO:0000313" key="1">
    <source>
        <dbReference type="EMBL" id="KAI7935599.1"/>
    </source>
</evidence>
<keyword evidence="2" id="KW-1185">Reference proteome</keyword>
<protein>
    <submittedName>
        <fullName evidence="1">Uncharacterized protein</fullName>
    </submittedName>
</protein>
<dbReference type="Proteomes" id="UP001060170">
    <property type="component" value="Chromosome 18"/>
</dbReference>
<dbReference type="EMBL" id="CM045882">
    <property type="protein sequence ID" value="KAI7935599.1"/>
    <property type="molecule type" value="Genomic_DNA"/>
</dbReference>